<evidence type="ECO:0000259" key="5">
    <source>
        <dbReference type="PROSITE" id="PS51078"/>
    </source>
</evidence>
<evidence type="ECO:0000313" key="6">
    <source>
        <dbReference type="EMBL" id="RAH99256.1"/>
    </source>
</evidence>
<keyword evidence="1" id="KW-0805">Transcription regulation</keyword>
<dbReference type="GO" id="GO:0003700">
    <property type="term" value="F:DNA-binding transcription factor activity"/>
    <property type="evidence" value="ECO:0007669"/>
    <property type="project" value="TreeGrafter"/>
</dbReference>
<dbReference type="PANTHER" id="PTHR30136:SF24">
    <property type="entry name" value="HTH-TYPE TRANSCRIPTIONAL REPRESSOR ALLR"/>
    <property type="match status" value="1"/>
</dbReference>
<keyword evidence="3" id="KW-0804">Transcription</keyword>
<dbReference type="Pfam" id="PF09339">
    <property type="entry name" value="HTH_IclR"/>
    <property type="match status" value="1"/>
</dbReference>
<dbReference type="GO" id="GO:0045892">
    <property type="term" value="P:negative regulation of DNA-templated transcription"/>
    <property type="evidence" value="ECO:0007669"/>
    <property type="project" value="TreeGrafter"/>
</dbReference>
<dbReference type="Proteomes" id="UP000249590">
    <property type="component" value="Unassembled WGS sequence"/>
</dbReference>
<gene>
    <name evidence="6" type="ORF">DLJ53_22195</name>
</gene>
<dbReference type="PANTHER" id="PTHR30136">
    <property type="entry name" value="HELIX-TURN-HELIX TRANSCRIPTIONAL REGULATOR, ICLR FAMILY"/>
    <property type="match status" value="1"/>
</dbReference>
<dbReference type="InterPro" id="IPR014757">
    <property type="entry name" value="Tscrpt_reg_IclR_C"/>
</dbReference>
<dbReference type="PROSITE" id="PS51078">
    <property type="entry name" value="ICLR_ED"/>
    <property type="match status" value="1"/>
</dbReference>
<keyword evidence="7" id="KW-1185">Reference proteome</keyword>
<dbReference type="InterPro" id="IPR036390">
    <property type="entry name" value="WH_DNA-bd_sf"/>
</dbReference>
<comment type="caution">
    <text evidence="6">The sequence shown here is derived from an EMBL/GenBank/DDBJ whole genome shotgun (WGS) entry which is preliminary data.</text>
</comment>
<accession>A0A8B2NUD2</accession>
<dbReference type="SMART" id="SM00346">
    <property type="entry name" value="HTH_ICLR"/>
    <property type="match status" value="1"/>
</dbReference>
<dbReference type="Gene3D" id="1.10.10.10">
    <property type="entry name" value="Winged helix-like DNA-binding domain superfamily/Winged helix DNA-binding domain"/>
    <property type="match status" value="1"/>
</dbReference>
<dbReference type="Pfam" id="PF01614">
    <property type="entry name" value="IclR_C"/>
    <property type="match status" value="1"/>
</dbReference>
<keyword evidence="2" id="KW-0238">DNA-binding</keyword>
<dbReference type="Gene3D" id="3.30.450.40">
    <property type="match status" value="1"/>
</dbReference>
<dbReference type="AlphaFoldDB" id="A0A8B2NUD2"/>
<dbReference type="InterPro" id="IPR005471">
    <property type="entry name" value="Tscrpt_reg_IclR_N"/>
</dbReference>
<organism evidence="6 7">
    <name type="scientific">Acuticoccus sediminis</name>
    <dbReference type="NCBI Taxonomy" id="2184697"/>
    <lineage>
        <taxon>Bacteria</taxon>
        <taxon>Pseudomonadati</taxon>
        <taxon>Pseudomonadota</taxon>
        <taxon>Alphaproteobacteria</taxon>
        <taxon>Hyphomicrobiales</taxon>
        <taxon>Amorphaceae</taxon>
        <taxon>Acuticoccus</taxon>
    </lineage>
</organism>
<evidence type="ECO:0000256" key="2">
    <source>
        <dbReference type="ARBA" id="ARBA00023125"/>
    </source>
</evidence>
<reference evidence="6 7" key="1">
    <citation type="submission" date="2018-05" db="EMBL/GenBank/DDBJ databases">
        <title>Acuticoccus sediminis sp. nov., isolated from deep-sea sediment of Indian Ocean.</title>
        <authorList>
            <person name="Liu X."/>
            <person name="Lai Q."/>
            <person name="Du Y."/>
            <person name="Sun F."/>
            <person name="Zhang X."/>
            <person name="Wang S."/>
            <person name="Shao Z."/>
        </authorList>
    </citation>
    <scope>NUCLEOTIDE SEQUENCE [LARGE SCALE GENOMIC DNA]</scope>
    <source>
        <strain evidence="6 7">PTG4-2</strain>
    </source>
</reference>
<feature type="domain" description="IclR-ED" evidence="5">
    <location>
        <begin position="74"/>
        <end position="255"/>
    </location>
</feature>
<sequence>MTERGESTERVDSTLSKGLQILETLAASPKPLGITEIAAQLSMNKSNVHRLVKTLCKMNYAAQEPDRTYRASLKLWRLGTALMSHQRIAGLCVSAMHGLVQATGESVHLSVIEGAHVMHIDKIDSDQTVRAYTERGETAPLHCVASGKVLLAYNYEHLRDAAIQSMIRFTPRTITDPEALDAEMAQIRKLGYARNTGEHRADVAGIAAPVFALGGAAVAAIGISGPTQRLTRQRIREIAPAVVEAGRAASDALSASSA</sequence>
<proteinExistence type="predicted"/>
<feature type="domain" description="HTH iclR-type" evidence="4">
    <location>
        <begin position="12"/>
        <end position="80"/>
    </location>
</feature>
<dbReference type="PROSITE" id="PS51077">
    <property type="entry name" value="HTH_ICLR"/>
    <property type="match status" value="1"/>
</dbReference>
<dbReference type="GO" id="GO:0003677">
    <property type="term" value="F:DNA binding"/>
    <property type="evidence" value="ECO:0007669"/>
    <property type="project" value="UniProtKB-KW"/>
</dbReference>
<dbReference type="EMBL" id="QHHQ01000005">
    <property type="protein sequence ID" value="RAH99256.1"/>
    <property type="molecule type" value="Genomic_DNA"/>
</dbReference>
<dbReference type="InterPro" id="IPR036388">
    <property type="entry name" value="WH-like_DNA-bd_sf"/>
</dbReference>
<dbReference type="RefSeq" id="WP_111349362.1">
    <property type="nucleotide sequence ID" value="NZ_QHHQ01000005.1"/>
</dbReference>
<dbReference type="SUPFAM" id="SSF46785">
    <property type="entry name" value="Winged helix' DNA-binding domain"/>
    <property type="match status" value="1"/>
</dbReference>
<name>A0A8B2NUD2_9HYPH</name>
<dbReference type="InterPro" id="IPR050707">
    <property type="entry name" value="HTH_MetabolicPath_Reg"/>
</dbReference>
<evidence type="ECO:0000259" key="4">
    <source>
        <dbReference type="PROSITE" id="PS51077"/>
    </source>
</evidence>
<dbReference type="OrthoDB" id="8357778at2"/>
<dbReference type="InterPro" id="IPR029016">
    <property type="entry name" value="GAF-like_dom_sf"/>
</dbReference>
<evidence type="ECO:0000313" key="7">
    <source>
        <dbReference type="Proteomes" id="UP000249590"/>
    </source>
</evidence>
<evidence type="ECO:0000256" key="1">
    <source>
        <dbReference type="ARBA" id="ARBA00023015"/>
    </source>
</evidence>
<evidence type="ECO:0000256" key="3">
    <source>
        <dbReference type="ARBA" id="ARBA00023163"/>
    </source>
</evidence>
<dbReference type="SUPFAM" id="SSF55781">
    <property type="entry name" value="GAF domain-like"/>
    <property type="match status" value="1"/>
</dbReference>
<protein>
    <submittedName>
        <fullName evidence="6">IclR family transcriptional regulator</fullName>
    </submittedName>
</protein>